<dbReference type="AlphaFoldDB" id="A0A2M8LGB5"/>
<keyword evidence="2 4" id="KW-0808">Transferase</keyword>
<dbReference type="GO" id="GO:0003723">
    <property type="term" value="F:RNA binding"/>
    <property type="evidence" value="ECO:0007669"/>
    <property type="project" value="InterPro"/>
</dbReference>
<keyword evidence="1 4" id="KW-0489">Methyltransferase</keyword>
<dbReference type="PANTHER" id="PTHR46429">
    <property type="entry name" value="23S RRNA (GUANOSINE-2'-O-)-METHYLTRANSFERASE RLMB"/>
    <property type="match status" value="1"/>
</dbReference>
<reference evidence="5" key="1">
    <citation type="submission" date="2017-09" db="EMBL/GenBank/DDBJ databases">
        <title>Depth-based differentiation of microbial function through sediment-hosted aquifers and enrichment of novel symbionts in the deep terrestrial subsurface.</title>
        <authorList>
            <person name="Probst A.J."/>
            <person name="Ladd B."/>
            <person name="Jarett J.K."/>
            <person name="Geller-Mcgrath D.E."/>
            <person name="Sieber C.M.K."/>
            <person name="Emerson J.B."/>
            <person name="Anantharaman K."/>
            <person name="Thomas B.C."/>
            <person name="Malmstrom R."/>
            <person name="Stieglmeier M."/>
            <person name="Klingl A."/>
            <person name="Woyke T."/>
            <person name="Ryan C.M."/>
            <person name="Banfield J.F."/>
        </authorList>
    </citation>
    <scope>NUCLEOTIDE SEQUENCE [LARGE SCALE GENOMIC DNA]</scope>
</reference>
<dbReference type="SUPFAM" id="SSF75217">
    <property type="entry name" value="alpha/beta knot"/>
    <property type="match status" value="1"/>
</dbReference>
<dbReference type="InterPro" id="IPR029026">
    <property type="entry name" value="tRNA_m1G_MTases_N"/>
</dbReference>
<dbReference type="GO" id="GO:0005829">
    <property type="term" value="C:cytosol"/>
    <property type="evidence" value="ECO:0007669"/>
    <property type="project" value="TreeGrafter"/>
</dbReference>
<evidence type="ECO:0000313" key="5">
    <source>
        <dbReference type="Proteomes" id="UP000231436"/>
    </source>
</evidence>
<proteinExistence type="predicted"/>
<dbReference type="InterPro" id="IPR029028">
    <property type="entry name" value="Alpha/beta_knot_MTases"/>
</dbReference>
<dbReference type="Gene3D" id="3.40.1280.10">
    <property type="match status" value="1"/>
</dbReference>
<comment type="caution">
    <text evidence="4">The sequence shown here is derived from an EMBL/GenBank/DDBJ whole genome shotgun (WGS) entry which is preliminary data.</text>
</comment>
<sequence>MIVIAHNIRSLHNVGSIFRSCDVFAIEKLYLTGFSGTPPRKEIAKVSLGSEHRVPWEYTEDVRNVLTELTKKGYVIVALENRKGSVSIDSFHTDRPIALILGNEVDGIEQEILDACDAYIEIDMPGKKQSLNVSVATGIALFALTRKAR</sequence>
<dbReference type="Pfam" id="PF00588">
    <property type="entry name" value="SpoU_methylase"/>
    <property type="match status" value="1"/>
</dbReference>
<feature type="domain" description="tRNA/rRNA methyltransferase SpoU type" evidence="3">
    <location>
        <begin position="1"/>
        <end position="142"/>
    </location>
</feature>
<evidence type="ECO:0000256" key="1">
    <source>
        <dbReference type="ARBA" id="ARBA00022603"/>
    </source>
</evidence>
<name>A0A2M8LGB5_9BACT</name>
<dbReference type="GO" id="GO:0032259">
    <property type="term" value="P:methylation"/>
    <property type="evidence" value="ECO:0007669"/>
    <property type="project" value="UniProtKB-KW"/>
</dbReference>
<dbReference type="PANTHER" id="PTHR46429:SF1">
    <property type="entry name" value="23S RRNA (GUANOSINE-2'-O-)-METHYLTRANSFERASE RLMB"/>
    <property type="match status" value="1"/>
</dbReference>
<dbReference type="EMBL" id="PFEU01000018">
    <property type="protein sequence ID" value="PJE76500.1"/>
    <property type="molecule type" value="Genomic_DNA"/>
</dbReference>
<protein>
    <submittedName>
        <fullName evidence="4">RNA methyltransferase</fullName>
    </submittedName>
</protein>
<evidence type="ECO:0000259" key="3">
    <source>
        <dbReference type="Pfam" id="PF00588"/>
    </source>
</evidence>
<gene>
    <name evidence="4" type="ORF">COV05_03985</name>
</gene>
<dbReference type="Proteomes" id="UP000231436">
    <property type="component" value="Unassembled WGS sequence"/>
</dbReference>
<dbReference type="InterPro" id="IPR001537">
    <property type="entry name" value="SpoU_MeTrfase"/>
</dbReference>
<dbReference type="GO" id="GO:0006396">
    <property type="term" value="P:RNA processing"/>
    <property type="evidence" value="ECO:0007669"/>
    <property type="project" value="InterPro"/>
</dbReference>
<evidence type="ECO:0000256" key="2">
    <source>
        <dbReference type="ARBA" id="ARBA00022679"/>
    </source>
</evidence>
<evidence type="ECO:0000313" key="4">
    <source>
        <dbReference type="EMBL" id="PJE76500.1"/>
    </source>
</evidence>
<dbReference type="InterPro" id="IPR004441">
    <property type="entry name" value="rRNA_MeTrfase_TrmH"/>
</dbReference>
<accession>A0A2M8LGB5</accession>
<dbReference type="GO" id="GO:0008173">
    <property type="term" value="F:RNA methyltransferase activity"/>
    <property type="evidence" value="ECO:0007669"/>
    <property type="project" value="InterPro"/>
</dbReference>
<organism evidence="4 5">
    <name type="scientific">Candidatus Uhrbacteria bacterium CG10_big_fil_rev_8_21_14_0_10_48_16</name>
    <dbReference type="NCBI Taxonomy" id="1975038"/>
    <lineage>
        <taxon>Bacteria</taxon>
        <taxon>Candidatus Uhriibacteriota</taxon>
    </lineage>
</organism>